<dbReference type="InterPro" id="IPR028978">
    <property type="entry name" value="Chorismate_lyase_/UTRA_dom_sf"/>
</dbReference>
<keyword evidence="1" id="KW-0805">Transcription regulation</keyword>
<evidence type="ECO:0000256" key="1">
    <source>
        <dbReference type="ARBA" id="ARBA00023015"/>
    </source>
</evidence>
<dbReference type="GO" id="GO:0003700">
    <property type="term" value="F:DNA-binding transcription factor activity"/>
    <property type="evidence" value="ECO:0007669"/>
    <property type="project" value="UniProtKB-UniRule"/>
</dbReference>
<dbReference type="InterPro" id="IPR036390">
    <property type="entry name" value="WH_DNA-bd_sf"/>
</dbReference>
<dbReference type="RefSeq" id="WP_407048067.1">
    <property type="nucleotide sequence ID" value="NZ_CP158568.1"/>
</dbReference>
<gene>
    <name evidence="6" type="primary">hutC</name>
    <name evidence="6" type="ORF">ABS361_12675</name>
</gene>
<keyword evidence="2" id="KW-0238">DNA-binding</keyword>
<dbReference type="GO" id="GO:0006547">
    <property type="term" value="P:L-histidine metabolic process"/>
    <property type="evidence" value="ECO:0007669"/>
    <property type="project" value="UniProtKB-UniRule"/>
</dbReference>
<dbReference type="InterPro" id="IPR011663">
    <property type="entry name" value="UTRA"/>
</dbReference>
<protein>
    <recommendedName>
        <fullName evidence="4">Histidine utilization repressor</fullName>
    </recommendedName>
</protein>
<dbReference type="KEGG" id="mflg:ABS361_12675"/>
<dbReference type="Pfam" id="PF07702">
    <property type="entry name" value="UTRA"/>
    <property type="match status" value="1"/>
</dbReference>
<dbReference type="GO" id="GO:0003677">
    <property type="term" value="F:DNA binding"/>
    <property type="evidence" value="ECO:0007669"/>
    <property type="project" value="UniProtKB-UniRule"/>
</dbReference>
<evidence type="ECO:0000256" key="4">
    <source>
        <dbReference type="NCBIfam" id="TIGR02018"/>
    </source>
</evidence>
<dbReference type="Pfam" id="PF00392">
    <property type="entry name" value="GntR"/>
    <property type="match status" value="1"/>
</dbReference>
<dbReference type="InterPro" id="IPR036388">
    <property type="entry name" value="WH-like_DNA-bd_sf"/>
</dbReference>
<sequence length="254" mass="28113">MITGEPNESDVLEPVSKTAVLSLHDRIIGDIERNILSGKWPPGTRIPSEHDLCGDYDCSRMTVNKALSELARSGLIERRRKAGSFVMRAPSRTAALEISDVRAEVEELGAAYRFEILTRRRRRAGRMDAGRLEGIGDGPLLDLTCRHWAGDRPFCIEERLINLTATPEAVDEPFADTPPGSWLLARAPWTSAEHRIAARPAGVRPAALLDIALGACCLTIQRRTWSGEAPITYVQLTYPGELHELVARFSPSHR</sequence>
<dbReference type="SUPFAM" id="SSF64288">
    <property type="entry name" value="Chorismate lyase-like"/>
    <property type="match status" value="1"/>
</dbReference>
<dbReference type="InterPro" id="IPR010248">
    <property type="entry name" value="His_ut_repres"/>
</dbReference>
<evidence type="ECO:0000313" key="6">
    <source>
        <dbReference type="EMBL" id="XBY42964.1"/>
    </source>
</evidence>
<dbReference type="CDD" id="cd07377">
    <property type="entry name" value="WHTH_GntR"/>
    <property type="match status" value="1"/>
</dbReference>
<dbReference type="InterPro" id="IPR000524">
    <property type="entry name" value="Tscrpt_reg_HTH_GntR"/>
</dbReference>
<evidence type="ECO:0000256" key="2">
    <source>
        <dbReference type="ARBA" id="ARBA00023125"/>
    </source>
</evidence>
<dbReference type="NCBIfam" id="TIGR02018">
    <property type="entry name" value="his_ut_repres"/>
    <property type="match status" value="1"/>
</dbReference>
<dbReference type="SMART" id="SM00866">
    <property type="entry name" value="UTRA"/>
    <property type="match status" value="1"/>
</dbReference>
<dbReference type="PANTHER" id="PTHR44846">
    <property type="entry name" value="MANNOSYL-D-GLYCERATE TRANSPORT/METABOLISM SYSTEM REPRESSOR MNGR-RELATED"/>
    <property type="match status" value="1"/>
</dbReference>
<name>A0AAU7X4A9_9HYPH</name>
<dbReference type="SMART" id="SM00345">
    <property type="entry name" value="HTH_GNTR"/>
    <property type="match status" value="1"/>
</dbReference>
<dbReference type="Gene3D" id="1.10.10.10">
    <property type="entry name" value="Winged helix-like DNA-binding domain superfamily/Winged helix DNA-binding domain"/>
    <property type="match status" value="1"/>
</dbReference>
<proteinExistence type="predicted"/>
<keyword evidence="3" id="KW-0804">Transcription</keyword>
<dbReference type="EMBL" id="CP158568">
    <property type="protein sequence ID" value="XBY42964.1"/>
    <property type="molecule type" value="Genomic_DNA"/>
</dbReference>
<organism evidence="6">
    <name type="scientific">Methyloraptor flagellatus</name>
    <dbReference type="NCBI Taxonomy" id="3162530"/>
    <lineage>
        <taxon>Bacteria</taxon>
        <taxon>Pseudomonadati</taxon>
        <taxon>Pseudomonadota</taxon>
        <taxon>Alphaproteobacteria</taxon>
        <taxon>Hyphomicrobiales</taxon>
        <taxon>Ancalomicrobiaceae</taxon>
        <taxon>Methyloraptor</taxon>
    </lineage>
</organism>
<dbReference type="PROSITE" id="PS50949">
    <property type="entry name" value="HTH_GNTR"/>
    <property type="match status" value="1"/>
</dbReference>
<accession>A0AAU7X4A9</accession>
<reference evidence="6" key="1">
    <citation type="submission" date="2024-06" db="EMBL/GenBank/DDBJ databases">
        <title>Methylostella associata gen. nov., sp. nov., a novel Ancalomicrobiaceae-affiliated facultatively methylotrophic bacteria that feed on methanotrophs of the genus Methylococcus.</title>
        <authorList>
            <person name="Saltykova V."/>
            <person name="Danilova O.V."/>
            <person name="Oshkin I.Y."/>
            <person name="Belova S.E."/>
            <person name="Pimenov N.V."/>
            <person name="Dedysh S.N."/>
        </authorList>
    </citation>
    <scope>NUCLEOTIDE SEQUENCE</scope>
    <source>
        <strain evidence="6">S20</strain>
    </source>
</reference>
<evidence type="ECO:0000256" key="3">
    <source>
        <dbReference type="ARBA" id="ARBA00023163"/>
    </source>
</evidence>
<feature type="domain" description="HTH gntR-type" evidence="5">
    <location>
        <begin position="21"/>
        <end position="89"/>
    </location>
</feature>
<dbReference type="PRINTS" id="PR00035">
    <property type="entry name" value="HTHGNTR"/>
</dbReference>
<dbReference type="Gene3D" id="3.40.1410.10">
    <property type="entry name" value="Chorismate lyase-like"/>
    <property type="match status" value="1"/>
</dbReference>
<dbReference type="FunFam" id="1.10.10.10:FF:000079">
    <property type="entry name" value="GntR family transcriptional regulator"/>
    <property type="match status" value="1"/>
</dbReference>
<dbReference type="AlphaFoldDB" id="A0AAU7X4A9"/>
<dbReference type="InterPro" id="IPR050679">
    <property type="entry name" value="Bact_HTH_transcr_reg"/>
</dbReference>
<dbReference type="SUPFAM" id="SSF46785">
    <property type="entry name" value="Winged helix' DNA-binding domain"/>
    <property type="match status" value="1"/>
</dbReference>
<evidence type="ECO:0000259" key="5">
    <source>
        <dbReference type="PROSITE" id="PS50949"/>
    </source>
</evidence>
<dbReference type="PANTHER" id="PTHR44846:SF16">
    <property type="entry name" value="TRANSCRIPTIONAL REGULATOR PHNF-RELATED"/>
    <property type="match status" value="1"/>
</dbReference>
<dbReference type="GO" id="GO:0045892">
    <property type="term" value="P:negative regulation of DNA-templated transcription"/>
    <property type="evidence" value="ECO:0007669"/>
    <property type="project" value="UniProtKB-UniRule"/>
</dbReference>